<name>A0A7Y7RNJ1_9PSED</name>
<dbReference type="Proteomes" id="UP000560470">
    <property type="component" value="Unassembled WGS sequence"/>
</dbReference>
<evidence type="ECO:0000313" key="2">
    <source>
        <dbReference type="Proteomes" id="UP000560470"/>
    </source>
</evidence>
<sequence length="56" mass="6149">MPITEQQLLQILPNAGRQAGNKKGTDLFNYSENKSVPFVEVKPKNGAAPNGRHSQE</sequence>
<dbReference type="RefSeq" id="WP_177032534.1">
    <property type="nucleotide sequence ID" value="NZ_JACAOZ010000004.1"/>
</dbReference>
<protein>
    <submittedName>
        <fullName evidence="1">Uncharacterized protein</fullName>
    </submittedName>
</protein>
<gene>
    <name evidence="1" type="ORF">HX797_04625</name>
</gene>
<reference evidence="1 2" key="1">
    <citation type="submission" date="2020-04" db="EMBL/GenBank/DDBJ databases">
        <title>Molecular characterization of pseudomonads from Agaricus bisporus reveal novel blotch 2 pathogens in Western Europe.</title>
        <authorList>
            <person name="Taparia T."/>
            <person name="Krijger M."/>
            <person name="Haynes E."/>
            <person name="Elpinstone J.G."/>
            <person name="Noble R."/>
            <person name="Van Der Wolf J."/>
        </authorList>
    </citation>
    <scope>NUCLEOTIDE SEQUENCE [LARGE SCALE GENOMIC DNA]</scope>
    <source>
        <strain evidence="1 2">B7002</strain>
    </source>
</reference>
<comment type="caution">
    <text evidence="1">The sequence shown here is derived from an EMBL/GenBank/DDBJ whole genome shotgun (WGS) entry which is preliminary data.</text>
</comment>
<accession>A0A7Y7RNJ1</accession>
<proteinExistence type="predicted"/>
<organism evidence="1 2">
    <name type="scientific">Pseudomonas edaphica</name>
    <dbReference type="NCBI Taxonomy" id="2006980"/>
    <lineage>
        <taxon>Bacteria</taxon>
        <taxon>Pseudomonadati</taxon>
        <taxon>Pseudomonadota</taxon>
        <taxon>Gammaproteobacteria</taxon>
        <taxon>Pseudomonadales</taxon>
        <taxon>Pseudomonadaceae</taxon>
        <taxon>Pseudomonas</taxon>
    </lineage>
</organism>
<dbReference type="EMBL" id="JACAOZ010000004">
    <property type="protein sequence ID" value="NVZ55539.1"/>
    <property type="molecule type" value="Genomic_DNA"/>
</dbReference>
<evidence type="ECO:0000313" key="1">
    <source>
        <dbReference type="EMBL" id="NVZ55539.1"/>
    </source>
</evidence>
<dbReference type="AlphaFoldDB" id="A0A7Y7RNJ1"/>